<keyword evidence="7" id="KW-0393">Immunoglobulin domain</keyword>
<feature type="domain" description="Ig-like" evidence="8">
    <location>
        <begin position="374"/>
        <end position="464"/>
    </location>
</feature>
<dbReference type="GO" id="GO:0050808">
    <property type="term" value="P:synapse organization"/>
    <property type="evidence" value="ECO:0007669"/>
    <property type="project" value="TreeGrafter"/>
</dbReference>
<feature type="domain" description="Ig-like" evidence="8">
    <location>
        <begin position="766"/>
        <end position="856"/>
    </location>
</feature>
<dbReference type="Gene3D" id="2.60.40.10">
    <property type="entry name" value="Immunoglobulins"/>
    <property type="match status" value="9"/>
</dbReference>
<feature type="domain" description="Ig-like" evidence="8">
    <location>
        <begin position="570"/>
        <end position="660"/>
    </location>
</feature>
<dbReference type="Pfam" id="PF07679">
    <property type="entry name" value="I-set"/>
    <property type="match status" value="9"/>
</dbReference>
<proteinExistence type="inferred from homology"/>
<evidence type="ECO:0000256" key="4">
    <source>
        <dbReference type="ARBA" id="ARBA00022729"/>
    </source>
</evidence>
<dbReference type="GO" id="GO:0005886">
    <property type="term" value="C:plasma membrane"/>
    <property type="evidence" value="ECO:0007669"/>
    <property type="project" value="TreeGrafter"/>
</dbReference>
<dbReference type="GO" id="GO:0019899">
    <property type="term" value="F:enzyme binding"/>
    <property type="evidence" value="ECO:0007669"/>
    <property type="project" value="UniProtKB-ARBA"/>
</dbReference>
<dbReference type="InterPro" id="IPR003599">
    <property type="entry name" value="Ig_sub"/>
</dbReference>
<keyword evidence="4" id="KW-0732">Signal</keyword>
<protein>
    <submittedName>
        <fullName evidence="9">Muscle M-line assembly protein unc-89</fullName>
    </submittedName>
</protein>
<evidence type="ECO:0000259" key="8">
    <source>
        <dbReference type="PROSITE" id="PS50835"/>
    </source>
</evidence>
<dbReference type="InterPro" id="IPR013783">
    <property type="entry name" value="Ig-like_fold"/>
</dbReference>
<dbReference type="GO" id="GO:0031672">
    <property type="term" value="C:A band"/>
    <property type="evidence" value="ECO:0007669"/>
    <property type="project" value="UniProtKB-ARBA"/>
</dbReference>
<dbReference type="GO" id="GO:0008046">
    <property type="term" value="F:axon guidance receptor activity"/>
    <property type="evidence" value="ECO:0007669"/>
    <property type="project" value="TreeGrafter"/>
</dbReference>
<dbReference type="WBParaSite" id="GPUH_0000378801-mRNA-1">
    <property type="protein sequence ID" value="GPUH_0000378801-mRNA-1"/>
    <property type="gene ID" value="GPUH_0000378801"/>
</dbReference>
<dbReference type="GO" id="GO:0030424">
    <property type="term" value="C:axon"/>
    <property type="evidence" value="ECO:0007669"/>
    <property type="project" value="TreeGrafter"/>
</dbReference>
<dbReference type="InterPro" id="IPR013098">
    <property type="entry name" value="Ig_I-set"/>
</dbReference>
<dbReference type="InterPro" id="IPR050958">
    <property type="entry name" value="Cell_Adh-Cytoskel_Orgn"/>
</dbReference>
<evidence type="ECO:0000313" key="9">
    <source>
        <dbReference type="WBParaSite" id="GPUH_0000378801-mRNA-1"/>
    </source>
</evidence>
<feature type="domain" description="Ig-like" evidence="8">
    <location>
        <begin position="668"/>
        <end position="758"/>
    </location>
</feature>
<sequence length="858" mass="94223">LECAVKGSPQPTVQFFQESTRITSNSHYSVEHDVSNVHWRVVIEKTDESDFTKYRALAINAVGTAESEAEIKHKKVDRKPIFDEGLKSRKVTEGDEIVLEVKFSGVPQPEVKWFKDSQEIVDEMEKVTVKVEGNRSVLTIQNAKLEESGRYSVEIVNSEGKETSSADVTVEVVAKAPEFTEKLLDVEIKELETVELKVTATGVPTPEISWYKDGVPIQVDSERILVKEGEAGQHILIVKQARLEDAGSYSCKATNKVGADETKAQFAVQEVLEAPQFTDQLSELKVTETETAELSVTVTGKPEPEVLWAKDGIPVNIDNVHIATKKDEHGHYSLIIKDARLEDAGVYSCKATSRAGEAESKAQFAVEQTVTEVPEFLEGLQELSVQEHETAELSVSVVGKPVPQVAWFKDGMPVNIDNSHILECTDETGHFTLVIKDARAQDVGAYSCKATNIAGSVETRMNFAVETVVEAPQFTDKLQDVTVTETETAEISVTVTGKPEPEVKWFKDDMPVNIDQVHIAAKQDETGTHTLIIKEARLEDAGIYSCIATNVAGQAEQKAKFAVETEVEVPQFVEGLKEISVQEQETAELSVTVAGKPEPQVQWFKNGIPVNIDNSHFIVKRDVSGQNTLIIKEAHLEDIGTYSCKATNQAGIAESEAKFAVECVTEAPKFTEGLQELSVQEAETAQLSVTVVGKPEPEVAWFKDGIPVNIDNEHILSKKDEKGQYTLVIKEARMEDVGIYTCKATNQAGTAESEAKFAVECVTETPTFLEGLQELSVQEAETAKLSVTVTGKPEPEIAWFKDGVPINIDNEHILSRKDEEGHYTLTIKNAHLEDVGTYSCKATNLAGTAESEAKFAVE</sequence>
<evidence type="ECO:0000256" key="2">
    <source>
        <dbReference type="ARBA" id="ARBA00006692"/>
    </source>
</evidence>
<dbReference type="GO" id="GO:0043025">
    <property type="term" value="C:neuronal cell body"/>
    <property type="evidence" value="ECO:0007669"/>
    <property type="project" value="TreeGrafter"/>
</dbReference>
<comment type="subcellular location">
    <subcellularLocation>
        <location evidence="1">Cytoplasm</location>
        <location evidence="1">Myofibril</location>
        <location evidence="1">Sarcomere</location>
    </subcellularLocation>
</comment>
<evidence type="ECO:0000256" key="5">
    <source>
        <dbReference type="ARBA" id="ARBA00022737"/>
    </source>
</evidence>
<evidence type="ECO:0000256" key="6">
    <source>
        <dbReference type="ARBA" id="ARBA00023157"/>
    </source>
</evidence>
<dbReference type="InterPro" id="IPR003598">
    <property type="entry name" value="Ig_sub2"/>
</dbReference>
<comment type="similarity">
    <text evidence="2">Belongs to the protein kinase superfamily. CAMK Ser/Thr protein kinase family.</text>
</comment>
<dbReference type="FunFam" id="2.60.40.10:FF:000425">
    <property type="entry name" value="Myosin light chain kinase"/>
    <property type="match status" value="7"/>
</dbReference>
<dbReference type="SUPFAM" id="SSF48726">
    <property type="entry name" value="Immunoglobulin"/>
    <property type="match status" value="9"/>
</dbReference>
<feature type="domain" description="Ig-like" evidence="8">
    <location>
        <begin position="80"/>
        <end position="169"/>
    </location>
</feature>
<dbReference type="InterPro" id="IPR007110">
    <property type="entry name" value="Ig-like_dom"/>
</dbReference>
<dbReference type="FunFam" id="2.60.40.10:FF:000345">
    <property type="entry name" value="Muscle M-line assembly protein unc-89"/>
    <property type="match status" value="1"/>
</dbReference>
<dbReference type="SMART" id="SM00408">
    <property type="entry name" value="IGc2"/>
    <property type="match status" value="8"/>
</dbReference>
<feature type="domain" description="Ig-like" evidence="8">
    <location>
        <begin position="275"/>
        <end position="371"/>
    </location>
</feature>
<dbReference type="SMART" id="SM00409">
    <property type="entry name" value="IG"/>
    <property type="match status" value="8"/>
</dbReference>
<keyword evidence="5" id="KW-0677">Repeat</keyword>
<evidence type="ECO:0000256" key="1">
    <source>
        <dbReference type="ARBA" id="ARBA00004204"/>
    </source>
</evidence>
<organism evidence="9">
    <name type="scientific">Gongylonema pulchrum</name>
    <dbReference type="NCBI Taxonomy" id="637853"/>
    <lineage>
        <taxon>Eukaryota</taxon>
        <taxon>Metazoa</taxon>
        <taxon>Ecdysozoa</taxon>
        <taxon>Nematoda</taxon>
        <taxon>Chromadorea</taxon>
        <taxon>Rhabditida</taxon>
        <taxon>Spirurina</taxon>
        <taxon>Spiruromorpha</taxon>
        <taxon>Spiruroidea</taxon>
        <taxon>Gongylonematidae</taxon>
        <taxon>Gongylonema</taxon>
    </lineage>
</organism>
<dbReference type="AlphaFoldDB" id="A0A183D4Z0"/>
<feature type="domain" description="Ig-like" evidence="8">
    <location>
        <begin position="177"/>
        <end position="267"/>
    </location>
</feature>
<keyword evidence="3" id="KW-0963">Cytoplasm</keyword>
<evidence type="ECO:0000256" key="7">
    <source>
        <dbReference type="ARBA" id="ARBA00023319"/>
    </source>
</evidence>
<dbReference type="PANTHER" id="PTHR45080">
    <property type="entry name" value="CONTACTIN 5"/>
    <property type="match status" value="1"/>
</dbReference>
<feature type="domain" description="Ig-like" evidence="8">
    <location>
        <begin position="472"/>
        <end position="562"/>
    </location>
</feature>
<dbReference type="PANTHER" id="PTHR45080:SF8">
    <property type="entry name" value="IG-LIKE DOMAIN-CONTAINING PROTEIN"/>
    <property type="match status" value="1"/>
</dbReference>
<name>A0A183D4Z0_9BILA</name>
<reference evidence="9" key="1">
    <citation type="submission" date="2016-06" db="UniProtKB">
        <authorList>
            <consortium name="WormBaseParasite"/>
        </authorList>
    </citation>
    <scope>IDENTIFICATION</scope>
</reference>
<dbReference type="GO" id="GO:0007156">
    <property type="term" value="P:homophilic cell adhesion via plasma membrane adhesion molecules"/>
    <property type="evidence" value="ECO:0007669"/>
    <property type="project" value="TreeGrafter"/>
</dbReference>
<keyword evidence="6" id="KW-1015">Disulfide bond</keyword>
<dbReference type="InterPro" id="IPR036179">
    <property type="entry name" value="Ig-like_dom_sf"/>
</dbReference>
<dbReference type="PROSITE" id="PS50835">
    <property type="entry name" value="IG_LIKE"/>
    <property type="match status" value="8"/>
</dbReference>
<evidence type="ECO:0000256" key="3">
    <source>
        <dbReference type="ARBA" id="ARBA00022490"/>
    </source>
</evidence>
<accession>A0A183D4Z0</accession>